<dbReference type="CDD" id="cd00062">
    <property type="entry name" value="FN2"/>
    <property type="match status" value="3"/>
</dbReference>
<feature type="binding site" evidence="16">
    <location>
        <position position="279"/>
    </location>
    <ligand>
        <name>Zn(2+)</name>
        <dbReference type="ChEBI" id="CHEBI:29105"/>
        <label>1</label>
    </ligand>
</feature>
<feature type="modified residue" description="Phosphotyrosine; by PKDCC" evidence="18">
    <location>
        <position position="647"/>
    </location>
</feature>
<dbReference type="Proteomes" id="UP000008144">
    <property type="component" value="Unassembled WGS sequence"/>
</dbReference>
<feature type="repeat" description="Hemopexin" evidence="20">
    <location>
        <begin position="612"/>
        <end position="658"/>
    </location>
</feature>
<feature type="binding site" evidence="16">
    <location>
        <position position="235"/>
    </location>
    <ligand>
        <name>Ca(2+)</name>
        <dbReference type="ChEBI" id="CHEBI:29108"/>
        <label>1</label>
    </ligand>
</feature>
<dbReference type="SUPFAM" id="SSF55486">
    <property type="entry name" value="Metalloproteases ('zincins'), catalytic domain"/>
    <property type="match status" value="1"/>
</dbReference>
<dbReference type="GO" id="GO:0008270">
    <property type="term" value="F:zinc ion binding"/>
    <property type="evidence" value="ECO:0007669"/>
    <property type="project" value="InterPro"/>
</dbReference>
<keyword evidence="8" id="KW-0677">Repeat</keyword>
<dbReference type="InterPro" id="IPR024079">
    <property type="entry name" value="MetalloPept_cat_dom_sf"/>
</dbReference>
<dbReference type="InterPro" id="IPR000585">
    <property type="entry name" value="Hemopexin-like_dom"/>
</dbReference>
<dbReference type="SUPFAM" id="SSF57440">
    <property type="entry name" value="Kringle-like"/>
    <property type="match status" value="3"/>
</dbReference>
<evidence type="ECO:0000256" key="21">
    <source>
        <dbReference type="SAM" id="SignalP"/>
    </source>
</evidence>
<feature type="binding site" evidence="16">
    <location>
        <position position="310"/>
    </location>
    <ligand>
        <name>Ca(2+)</name>
        <dbReference type="ChEBI" id="CHEBI:29108"/>
        <label>3</label>
    </ligand>
</feature>
<keyword evidence="6 16" id="KW-0479">Metal-binding</keyword>
<dbReference type="FunCoup" id="F7AU99">
    <property type="interactions" value="11"/>
</dbReference>
<protein>
    <recommendedName>
        <fullName evidence="22">Fibronectin type-II domain-containing protein</fullName>
    </recommendedName>
</protein>
<dbReference type="PROSITE" id="PS51642">
    <property type="entry name" value="HEMOPEXIN_2"/>
    <property type="match status" value="3"/>
</dbReference>
<dbReference type="Pfam" id="PF00413">
    <property type="entry name" value="Peptidase_M10"/>
    <property type="match status" value="1"/>
</dbReference>
<feature type="domain" description="Fibronectin type-II" evidence="22">
    <location>
        <begin position="447"/>
        <end position="495"/>
    </location>
</feature>
<feature type="binding site" evidence="16">
    <location>
        <position position="291"/>
    </location>
    <ligand>
        <name>Ca(2+)</name>
        <dbReference type="ChEBI" id="CHEBI:29108"/>
        <label>3</label>
    </ligand>
</feature>
<dbReference type="InterPro" id="IPR006026">
    <property type="entry name" value="Peptidase_Metallo"/>
</dbReference>
<keyword evidence="12" id="KW-0482">Metalloprotease</keyword>
<keyword evidence="5" id="KW-0645">Protease</keyword>
<feature type="repeat" description="Hemopexin" evidence="20">
    <location>
        <begin position="561"/>
        <end position="611"/>
    </location>
</feature>
<name>F7AU99_CIOIN</name>
<dbReference type="InParanoid" id="F7AU99"/>
<feature type="binding site" evidence="16">
    <location>
        <position position="286"/>
    </location>
    <ligand>
        <name>Ca(2+)</name>
        <dbReference type="ChEBI" id="CHEBI:29108"/>
        <label>3</label>
    </ligand>
</feature>
<dbReference type="PROSITE" id="PS00546">
    <property type="entry name" value="CYSTEINE_SWITCH"/>
    <property type="match status" value="1"/>
</dbReference>
<dbReference type="PROSITE" id="PS51092">
    <property type="entry name" value="FN2_2"/>
    <property type="match status" value="3"/>
</dbReference>
<dbReference type="FunFam" id="2.110.10.10:FF:000052">
    <property type="entry name" value="72 kDa type IV collagenase-like"/>
    <property type="match status" value="1"/>
</dbReference>
<feature type="binding site" evidence="16">
    <location>
        <position position="571"/>
    </location>
    <ligand>
        <name>Ca(2+)</name>
        <dbReference type="ChEBI" id="CHEBI:29108"/>
        <label>4</label>
    </ligand>
</feature>
<evidence type="ECO:0000256" key="5">
    <source>
        <dbReference type="ARBA" id="ARBA00022670"/>
    </source>
</evidence>
<evidence type="ECO:0000256" key="13">
    <source>
        <dbReference type="ARBA" id="ARBA00023105"/>
    </source>
</evidence>
<comment type="subcellular location">
    <subcellularLocation>
        <location evidence="1">Secreted</location>
        <location evidence="1">Extracellular space</location>
        <location evidence="1">Extracellular matrix</location>
    </subcellularLocation>
</comment>
<dbReference type="PRINTS" id="PR00138">
    <property type="entry name" value="MATRIXIN"/>
</dbReference>
<keyword evidence="9" id="KW-0378">Hydrolase</keyword>
<dbReference type="SMART" id="SM00235">
    <property type="entry name" value="ZnMc"/>
    <property type="match status" value="1"/>
</dbReference>
<proteinExistence type="inferred from homology"/>
<dbReference type="InterPro" id="IPR001818">
    <property type="entry name" value="Pept_M10_metallopeptidase"/>
</dbReference>
<dbReference type="CDD" id="cd04278">
    <property type="entry name" value="ZnMc_MMP"/>
    <property type="match status" value="1"/>
</dbReference>
<evidence type="ECO:0000256" key="8">
    <source>
        <dbReference type="ARBA" id="ARBA00022737"/>
    </source>
</evidence>
<feature type="disulfide bond" evidence="19">
    <location>
        <begin position="393"/>
        <end position="419"/>
    </location>
</feature>
<feature type="binding site" evidence="16">
    <location>
        <position position="340"/>
    </location>
    <ligand>
        <name>Zn(2+)</name>
        <dbReference type="ChEBI" id="CHEBI:29105"/>
        <label>2</label>
        <note>catalytic</note>
    </ligand>
</feature>
<feature type="binding site" evidence="16">
    <location>
        <position position="306"/>
    </location>
    <ligand>
        <name>Ca(2+)</name>
        <dbReference type="ChEBI" id="CHEBI:29108"/>
        <label>2</label>
    </ligand>
</feature>
<feature type="binding site" evidence="16">
    <location>
        <position position="287"/>
    </location>
    <ligand>
        <name>Ca(2+)</name>
        <dbReference type="ChEBI" id="CHEBI:29108"/>
        <label>3</label>
    </ligand>
</feature>
<reference evidence="23" key="3">
    <citation type="submission" date="2025-09" db="UniProtKB">
        <authorList>
            <consortium name="Ensembl"/>
        </authorList>
    </citation>
    <scope>IDENTIFICATION</scope>
</reference>
<dbReference type="InterPro" id="IPR018486">
    <property type="entry name" value="Hemopexin_CS"/>
</dbReference>
<dbReference type="GO" id="GO:0005615">
    <property type="term" value="C:extracellular space"/>
    <property type="evidence" value="ECO:0000318"/>
    <property type="project" value="GO_Central"/>
</dbReference>
<dbReference type="InterPro" id="IPR036943">
    <property type="entry name" value="FN_type2_sf"/>
</dbReference>
<evidence type="ECO:0000256" key="10">
    <source>
        <dbReference type="ARBA" id="ARBA00022833"/>
    </source>
</evidence>
<accession>F7AU99</accession>
<dbReference type="Pfam" id="PF00040">
    <property type="entry name" value="fn2"/>
    <property type="match status" value="3"/>
</dbReference>
<feature type="disulfide bond" evidence="19">
    <location>
        <begin position="335"/>
        <end position="361"/>
    </location>
</feature>
<evidence type="ECO:0000256" key="1">
    <source>
        <dbReference type="ARBA" id="ARBA00004498"/>
    </source>
</evidence>
<dbReference type="Pfam" id="PF00045">
    <property type="entry name" value="Hemopexin"/>
    <property type="match status" value="2"/>
</dbReference>
<evidence type="ECO:0000313" key="24">
    <source>
        <dbReference type="Proteomes" id="UP000008144"/>
    </source>
</evidence>
<evidence type="ECO:0000256" key="14">
    <source>
        <dbReference type="ARBA" id="ARBA00023145"/>
    </source>
</evidence>
<evidence type="ECO:0000256" key="2">
    <source>
        <dbReference type="ARBA" id="ARBA00010370"/>
    </source>
</evidence>
<feature type="binding site" evidence="16">
    <location>
        <position position="667"/>
    </location>
    <ligand>
        <name>Ca(2+)</name>
        <dbReference type="ChEBI" id="CHEBI:29108"/>
        <label>5</label>
    </ligand>
</feature>
<organism evidence="23 24">
    <name type="scientific">Ciona intestinalis</name>
    <name type="common">Transparent sea squirt</name>
    <name type="synonym">Ascidia intestinalis</name>
    <dbReference type="NCBI Taxonomy" id="7719"/>
    <lineage>
        <taxon>Eukaryota</taxon>
        <taxon>Metazoa</taxon>
        <taxon>Chordata</taxon>
        <taxon>Tunicata</taxon>
        <taxon>Ascidiacea</taxon>
        <taxon>Phlebobranchia</taxon>
        <taxon>Cionidae</taxon>
        <taxon>Ciona</taxon>
    </lineage>
</organism>
<feature type="repeat" description="Hemopexin" evidence="20">
    <location>
        <begin position="661"/>
        <end position="712"/>
    </location>
</feature>
<evidence type="ECO:0000256" key="9">
    <source>
        <dbReference type="ARBA" id="ARBA00022801"/>
    </source>
</evidence>
<evidence type="ECO:0000256" key="19">
    <source>
        <dbReference type="PROSITE-ProRule" id="PRU00479"/>
    </source>
</evidence>
<evidence type="ECO:0000256" key="7">
    <source>
        <dbReference type="ARBA" id="ARBA00022729"/>
    </source>
</evidence>
<evidence type="ECO:0000313" key="23">
    <source>
        <dbReference type="Ensembl" id="ENSCINP00000011394.3"/>
    </source>
</evidence>
<keyword evidence="10 16" id="KW-0862">Zinc</keyword>
<dbReference type="FunFam" id="2.10.10.10:FF:000001">
    <property type="entry name" value="Fibronectin 1a isoform 1"/>
    <property type="match status" value="3"/>
</dbReference>
<feature type="binding site" evidence="16">
    <location>
        <position position="313"/>
    </location>
    <ligand>
        <name>Ca(2+)</name>
        <dbReference type="ChEBI" id="CHEBI:29108"/>
        <label>1</label>
    </ligand>
</feature>
<keyword evidence="14" id="KW-0865">Zymogen</keyword>
<feature type="binding site" description="in inhibited form" evidence="16">
    <location>
        <position position="202"/>
    </location>
    <ligand>
        <name>Zn(2+)</name>
        <dbReference type="ChEBI" id="CHEBI:29105"/>
        <label>2</label>
        <note>catalytic</note>
    </ligand>
</feature>
<evidence type="ECO:0000259" key="22">
    <source>
        <dbReference type="PROSITE" id="PS51092"/>
    </source>
</evidence>
<evidence type="ECO:0000256" key="3">
    <source>
        <dbReference type="ARBA" id="ARBA00022525"/>
    </source>
</evidence>
<feature type="chain" id="PRO_5014174262" description="Fibronectin type-II domain-containing protein" evidence="21">
    <location>
        <begin position="20"/>
        <end position="758"/>
    </location>
</feature>
<feature type="binding site" evidence="16">
    <location>
        <position position="281"/>
    </location>
    <ligand>
        <name>Zn(2+)</name>
        <dbReference type="ChEBI" id="CHEBI:29105"/>
        <label>1</label>
    </ligand>
</feature>
<feature type="binding site" evidence="16">
    <location>
        <position position="269"/>
    </location>
    <ligand>
        <name>Ca(2+)</name>
        <dbReference type="ChEBI" id="CHEBI:29108"/>
        <label>2</label>
    </ligand>
</feature>
<dbReference type="GO" id="GO:0006508">
    <property type="term" value="P:proteolysis"/>
    <property type="evidence" value="ECO:0007669"/>
    <property type="project" value="UniProtKB-KW"/>
</dbReference>
<feature type="domain" description="Fibronectin type-II" evidence="22">
    <location>
        <begin position="330"/>
        <end position="378"/>
    </location>
</feature>
<dbReference type="InterPro" id="IPR036375">
    <property type="entry name" value="Hemopexin-like_dom_sf"/>
</dbReference>
<reference evidence="23" key="2">
    <citation type="submission" date="2025-08" db="UniProtKB">
        <authorList>
            <consortium name="Ensembl"/>
        </authorList>
    </citation>
    <scope>IDENTIFICATION</scope>
</reference>
<dbReference type="SUPFAM" id="SSF47090">
    <property type="entry name" value="PGBD-like"/>
    <property type="match status" value="1"/>
</dbReference>
<keyword evidence="15 17" id="KW-1015">Disulfide bond</keyword>
<dbReference type="SMR" id="F7AU99"/>
<feature type="disulfide bond" evidence="19">
    <location>
        <begin position="466"/>
        <end position="493"/>
    </location>
</feature>
<feature type="binding site" evidence="16">
    <location>
        <position position="294"/>
    </location>
    <ligand>
        <name>Zn(2+)</name>
        <dbReference type="ChEBI" id="CHEBI:29105"/>
        <label>1</label>
    </ligand>
</feature>
<dbReference type="GO" id="GO:0030574">
    <property type="term" value="P:collagen catabolic process"/>
    <property type="evidence" value="ECO:0000318"/>
    <property type="project" value="GO_Central"/>
</dbReference>
<evidence type="ECO:0000256" key="11">
    <source>
        <dbReference type="ARBA" id="ARBA00022837"/>
    </source>
</evidence>
<keyword evidence="7 21" id="KW-0732">Signal</keyword>
<dbReference type="InterPro" id="IPR033739">
    <property type="entry name" value="M10A_MMP"/>
</dbReference>
<reference evidence="24" key="1">
    <citation type="journal article" date="2002" name="Science">
        <title>The draft genome of Ciona intestinalis: insights into chordate and vertebrate origins.</title>
        <authorList>
            <person name="Dehal P."/>
            <person name="Satou Y."/>
            <person name="Campbell R.K."/>
            <person name="Chapman J."/>
            <person name="Degnan B."/>
            <person name="De Tomaso A."/>
            <person name="Davidson B."/>
            <person name="Di Gregorio A."/>
            <person name="Gelpke M."/>
            <person name="Goodstein D.M."/>
            <person name="Harafuji N."/>
            <person name="Hastings K.E."/>
            <person name="Ho I."/>
            <person name="Hotta K."/>
            <person name="Huang W."/>
            <person name="Kawashima T."/>
            <person name="Lemaire P."/>
            <person name="Martinez D."/>
            <person name="Meinertzhagen I.A."/>
            <person name="Necula S."/>
            <person name="Nonaka M."/>
            <person name="Putnam N."/>
            <person name="Rash S."/>
            <person name="Saiga H."/>
            <person name="Satake M."/>
            <person name="Terry A."/>
            <person name="Yamada L."/>
            <person name="Wang H.G."/>
            <person name="Awazu S."/>
            <person name="Azumi K."/>
            <person name="Boore J."/>
            <person name="Branno M."/>
            <person name="Chin-Bow S."/>
            <person name="DeSantis R."/>
            <person name="Doyle S."/>
            <person name="Francino P."/>
            <person name="Keys D.N."/>
            <person name="Haga S."/>
            <person name="Hayashi H."/>
            <person name="Hino K."/>
            <person name="Imai K.S."/>
            <person name="Inaba K."/>
            <person name="Kano S."/>
            <person name="Kobayashi K."/>
            <person name="Kobayashi M."/>
            <person name="Lee B.I."/>
            <person name="Makabe K.W."/>
            <person name="Manohar C."/>
            <person name="Matassi G."/>
            <person name="Medina M."/>
            <person name="Mochizuki Y."/>
            <person name="Mount S."/>
            <person name="Morishita T."/>
            <person name="Miura S."/>
            <person name="Nakayama A."/>
            <person name="Nishizaka S."/>
            <person name="Nomoto H."/>
            <person name="Ohta F."/>
            <person name="Oishi K."/>
            <person name="Rigoutsos I."/>
            <person name="Sano M."/>
            <person name="Sasaki A."/>
            <person name="Sasakura Y."/>
            <person name="Shoguchi E."/>
            <person name="Shin-i T."/>
            <person name="Spagnuolo A."/>
            <person name="Stainier D."/>
            <person name="Suzuki M.M."/>
            <person name="Tassy O."/>
            <person name="Takatori N."/>
            <person name="Tokuoka M."/>
            <person name="Yagi K."/>
            <person name="Yoshizaki F."/>
            <person name="Wada S."/>
            <person name="Zhang C."/>
            <person name="Hyatt P.D."/>
            <person name="Larimer F."/>
            <person name="Detter C."/>
            <person name="Doggett N."/>
            <person name="Glavina T."/>
            <person name="Hawkins T."/>
            <person name="Richardson P."/>
            <person name="Lucas S."/>
            <person name="Kohara Y."/>
            <person name="Levine M."/>
            <person name="Satoh N."/>
            <person name="Rokhsar D.S."/>
        </authorList>
    </citation>
    <scope>NUCLEOTIDE SEQUENCE [LARGE SCALE GENOMIC DNA]</scope>
</reference>
<feature type="binding site" evidence="16">
    <location>
        <position position="616"/>
    </location>
    <ligand>
        <name>Ca(2+)</name>
        <dbReference type="ChEBI" id="CHEBI:29108"/>
        <label>4</label>
    </ligand>
</feature>
<dbReference type="GO" id="GO:0030198">
    <property type="term" value="P:extracellular matrix organization"/>
    <property type="evidence" value="ECO:0000318"/>
    <property type="project" value="GO_Central"/>
</dbReference>
<dbReference type="STRING" id="7719.ENSCINP00000011394"/>
<dbReference type="AlphaFoldDB" id="F7AU99"/>
<feature type="disulfide bond" evidence="19">
    <location>
        <begin position="349"/>
        <end position="376"/>
    </location>
</feature>
<dbReference type="HOGENOM" id="CLU_015489_6_2_1"/>
<evidence type="ECO:0000256" key="15">
    <source>
        <dbReference type="ARBA" id="ARBA00023157"/>
    </source>
</evidence>
<dbReference type="PROSITE" id="PS00023">
    <property type="entry name" value="FN2_1"/>
    <property type="match status" value="1"/>
</dbReference>
<dbReference type="InterPro" id="IPR021190">
    <property type="entry name" value="Pept_M10A"/>
</dbReference>
<keyword evidence="11 16" id="KW-0106">Calcium</keyword>
<keyword evidence="13" id="KW-0177">Collagen degradation</keyword>
<dbReference type="PROSITE" id="PS00024">
    <property type="entry name" value="HEMOPEXIN"/>
    <property type="match status" value="1"/>
</dbReference>
<comment type="cofactor">
    <cofactor evidence="16">
        <name>Zn(2+)</name>
        <dbReference type="ChEBI" id="CHEBI:29105"/>
    </cofactor>
    <text evidence="16">Binds 2 Zn(2+) ions per subunit.</text>
</comment>
<feature type="disulfide bond" evidence="19">
    <location>
        <begin position="407"/>
        <end position="434"/>
    </location>
</feature>
<dbReference type="OMA" id="LDEMTMM"/>
<dbReference type="Gene3D" id="3.40.390.10">
    <property type="entry name" value="Collagenase (Catalytic Domain)"/>
    <property type="match status" value="1"/>
</dbReference>
<dbReference type="PANTHER" id="PTHR10201">
    <property type="entry name" value="MATRIX METALLOPROTEINASE"/>
    <property type="match status" value="1"/>
</dbReference>
<feature type="binding site" evidence="16">
    <location>
        <position position="716"/>
    </location>
    <ligand>
        <name>Ca(2+)</name>
        <dbReference type="ChEBI" id="CHEBI:29108"/>
        <label>4</label>
    </ligand>
</feature>
<keyword evidence="24" id="KW-1185">Reference proteome</keyword>
<dbReference type="Gene3D" id="2.10.10.10">
    <property type="entry name" value="Fibronectin, type II, collagen-binding"/>
    <property type="match status" value="3"/>
</dbReference>
<dbReference type="InterPro" id="IPR021158">
    <property type="entry name" value="Pept_M10A_Zn_BS"/>
</dbReference>
<dbReference type="GO" id="GO:0031012">
    <property type="term" value="C:extracellular matrix"/>
    <property type="evidence" value="ECO:0007669"/>
    <property type="project" value="InterPro"/>
</dbReference>
<dbReference type="GeneTree" id="ENSGT00940000158511"/>
<dbReference type="InterPro" id="IPR000562">
    <property type="entry name" value="FN_type2_dom"/>
</dbReference>
<comment type="cofactor">
    <cofactor evidence="16">
        <name>Ca(2+)</name>
        <dbReference type="ChEBI" id="CHEBI:29108"/>
    </cofactor>
    <text evidence="16">Can bind about 5 Ca(2+) ions per subunit.</text>
</comment>
<evidence type="ECO:0000256" key="20">
    <source>
        <dbReference type="PROSITE-ProRule" id="PRU01011"/>
    </source>
</evidence>
<evidence type="ECO:0000256" key="12">
    <source>
        <dbReference type="ARBA" id="ARBA00023049"/>
    </source>
</evidence>
<dbReference type="SMART" id="SM00120">
    <property type="entry name" value="HX"/>
    <property type="match status" value="4"/>
</dbReference>
<dbReference type="PANTHER" id="PTHR10201:SF331">
    <property type="entry name" value="MATRIX METALLOPROTEINASE-14-LIKE ISOFORM X1"/>
    <property type="match status" value="1"/>
</dbReference>
<feature type="signal peptide" evidence="21">
    <location>
        <begin position="1"/>
        <end position="19"/>
    </location>
</feature>
<feature type="disulfide bond" evidence="19">
    <location>
        <begin position="452"/>
        <end position="478"/>
    </location>
</feature>
<dbReference type="PRINTS" id="PR00013">
    <property type="entry name" value="FNTYPEII"/>
</dbReference>
<dbReference type="InterPro" id="IPR036365">
    <property type="entry name" value="PGBD-like_sf"/>
</dbReference>
<feature type="disulfide bond" evidence="17">
    <location>
        <begin position="564"/>
        <end position="758"/>
    </location>
</feature>
<keyword evidence="4" id="KW-0272">Extracellular matrix</keyword>
<comment type="similarity">
    <text evidence="2">Belongs to the peptidase M10A family.</text>
</comment>
<dbReference type="InterPro" id="IPR013806">
    <property type="entry name" value="Kringle-like"/>
</dbReference>
<dbReference type="CDD" id="cd00094">
    <property type="entry name" value="HX"/>
    <property type="match status" value="1"/>
</dbReference>
<dbReference type="Ensembl" id="ENSCINT00000011394.3">
    <property type="protein sequence ID" value="ENSCINP00000011394.3"/>
    <property type="gene ID" value="ENSCING00000005511.3"/>
</dbReference>
<feature type="domain" description="Fibronectin type-II" evidence="22">
    <location>
        <begin position="388"/>
        <end position="436"/>
    </location>
</feature>
<evidence type="ECO:0000256" key="6">
    <source>
        <dbReference type="ARBA" id="ARBA00022723"/>
    </source>
</evidence>
<dbReference type="GO" id="GO:0004222">
    <property type="term" value="F:metalloendopeptidase activity"/>
    <property type="evidence" value="ECO:0000318"/>
    <property type="project" value="GO_Central"/>
</dbReference>
<dbReference type="InterPro" id="IPR018487">
    <property type="entry name" value="Hemopexin-like_repeat"/>
</dbReference>
<evidence type="ECO:0000256" key="16">
    <source>
        <dbReference type="PIRSR" id="PIRSR621190-2"/>
    </source>
</evidence>
<dbReference type="SMART" id="SM00059">
    <property type="entry name" value="FN2"/>
    <property type="match status" value="3"/>
</dbReference>
<feature type="binding site" evidence="16">
    <location>
        <position position="313"/>
    </location>
    <ligand>
        <name>Ca(2+)</name>
        <dbReference type="ChEBI" id="CHEBI:29108"/>
        <label>3</label>
    </ligand>
</feature>
<evidence type="ECO:0000256" key="17">
    <source>
        <dbReference type="PIRSR" id="PIRSR621190-3"/>
    </source>
</evidence>
<dbReference type="Gene3D" id="2.110.10.10">
    <property type="entry name" value="Hemopexin-like domain"/>
    <property type="match status" value="1"/>
</dbReference>
<feature type="binding site" evidence="16">
    <location>
        <position position="308"/>
    </location>
    <ligand>
        <name>Zn(2+)</name>
        <dbReference type="ChEBI" id="CHEBI:29105"/>
        <label>1</label>
    </ligand>
</feature>
<evidence type="ECO:0000256" key="4">
    <source>
        <dbReference type="ARBA" id="ARBA00022530"/>
    </source>
</evidence>
<sequence length="758" mass="85541">MKLVFLVLCLSLFVGFIASAPAGRRQRNRNRYRNPRVLRVRGRWTQRDIANAESADSPQYRFDANGQGWYVNPNNRPAALNAPPLGAPGAPARFVQSFRSQLNVKFGNNGPPGVVAPSQVISPPVGPAPNPSIGARRPDSIVELTDDDKEQIALEFFVKANYTSNSLTDKTTLVRTMQRNYGLPITGRLDDTTVTYMMAPRCGHPDAPAEFNTFPNRDRWTSNTVTYKITGYTPDMSPCRVRNTFKRAFRVWEEATALNFVESQTDDADMIIYFGYQEHGDGYPFDGKDGLLAHAFAAGTHSLAGDAHFDEGEFWTLGDGRVADTYYGNADGAPCHFPFMFQNVEYTTCTTAGRSDGMEWCATTRNFDEDQQFGFCPHEALFTYGGNADGDPCTFPFNFLGETYNTCTYDGRSDGYRWCATTSSFDTDKKWGFCPDRAARGTEGGNANGASCVFPFIFNGNSYSDCTTIGRSDYKKWCSTTDNYDTDGKYGFCQESGYSLFLVAAHEFGHTIGLDHSNSQGALMYPMYQKFTNFRLPQDDVNGARDLYPAARTTPLQPLVLEKCGGDLSVDGMLKFGDEIFIFLESQFWRWNIVTGSKSGPYPINSQWPDLPDSIDAVYRKPNDGPLVFFKGTRYWMFSGERLMAGYPKQVSTLGLPADANFKMDAALNWLRSKNRKRTYFFVGEQFYRYNEEKSKMDRGYPKPMSLWRRVPRNVDAAMEDPTRARYSMFFKENKIHYLNNYKVEVLQIDPLDIWLGC</sequence>
<evidence type="ECO:0000256" key="18">
    <source>
        <dbReference type="PIRSR" id="PIRSR621190-4"/>
    </source>
</evidence>
<dbReference type="SUPFAM" id="SSF50923">
    <property type="entry name" value="Hemopexin-like domain"/>
    <property type="match status" value="1"/>
</dbReference>
<keyword evidence="3" id="KW-0964">Secreted</keyword>